<gene>
    <name evidence="2" type="ORF">E3O46_00635</name>
</gene>
<feature type="transmembrane region" description="Helical" evidence="1">
    <location>
        <begin position="187"/>
        <end position="214"/>
    </location>
</feature>
<name>A0ABY2ITQ5_9MICO</name>
<sequence length="334" mass="35363">MSMTTRSGPLRPALVARRAVLGGMIGVLALLALSGCAWPQSSAGSSGAPGAPDLHGSLVVDTEPFSQLTPGQCTDISANTVVYDTVDILDCGSPHGSEVYNTFTFPAGDYPSTAQLNSVGESRCGAAFDSGVPSWLTYIWFNPTEEEWAVGDRFVACLAIDANDRALSAPLATLASQRPFSRFDLGALAPALGVVLTATAGIVFVSFLAGYLLLAASLATLFRKTGIPSWKAWVPFLQTWTLLRLGGQSGNWVWLGLVPGGNVVSSVFVYIGMYRIGIAFRKDSGMLVLGMFLPFVWAIILGGRDEQYAPELLAMHGYPPPLEGYGSASRPAQF</sequence>
<protein>
    <recommendedName>
        <fullName evidence="4">Septum formation-related domain-containing protein</fullName>
    </recommendedName>
</protein>
<evidence type="ECO:0000313" key="2">
    <source>
        <dbReference type="EMBL" id="TFC23580.1"/>
    </source>
</evidence>
<dbReference type="PROSITE" id="PS51318">
    <property type="entry name" value="TAT"/>
    <property type="match status" value="1"/>
</dbReference>
<organism evidence="2 3">
    <name type="scientific">Cryobacterium glucosi</name>
    <dbReference type="NCBI Taxonomy" id="1259175"/>
    <lineage>
        <taxon>Bacteria</taxon>
        <taxon>Bacillati</taxon>
        <taxon>Actinomycetota</taxon>
        <taxon>Actinomycetes</taxon>
        <taxon>Micrococcales</taxon>
        <taxon>Microbacteriaceae</taxon>
        <taxon>Cryobacterium</taxon>
    </lineage>
</organism>
<dbReference type="Pfam" id="PF18936">
    <property type="entry name" value="DUF5684"/>
    <property type="match status" value="1"/>
</dbReference>
<evidence type="ECO:0008006" key="4">
    <source>
        <dbReference type="Google" id="ProtNLM"/>
    </source>
</evidence>
<keyword evidence="1" id="KW-0812">Transmembrane</keyword>
<keyword evidence="3" id="KW-1185">Reference proteome</keyword>
<feature type="transmembrane region" description="Helical" evidence="1">
    <location>
        <begin position="252"/>
        <end position="273"/>
    </location>
</feature>
<proteinExistence type="predicted"/>
<feature type="transmembrane region" description="Helical" evidence="1">
    <location>
        <begin position="20"/>
        <end position="38"/>
    </location>
</feature>
<dbReference type="InterPro" id="IPR043739">
    <property type="entry name" value="DUF5684"/>
</dbReference>
<keyword evidence="1" id="KW-1133">Transmembrane helix</keyword>
<accession>A0ABY2ITQ5</accession>
<dbReference type="EMBL" id="SOFS01000005">
    <property type="protein sequence ID" value="TFC23580.1"/>
    <property type="molecule type" value="Genomic_DNA"/>
</dbReference>
<feature type="transmembrane region" description="Helical" evidence="1">
    <location>
        <begin position="285"/>
        <end position="303"/>
    </location>
</feature>
<reference evidence="2 3" key="1">
    <citation type="submission" date="2019-03" db="EMBL/GenBank/DDBJ databases">
        <title>Genomics of glacier-inhabiting Cryobacterium strains.</title>
        <authorList>
            <person name="Liu Q."/>
            <person name="Xin Y.-H."/>
        </authorList>
    </citation>
    <scope>NUCLEOTIDE SEQUENCE [LARGE SCALE GENOMIC DNA]</scope>
    <source>
        <strain evidence="2 3">MDB1-5</strain>
    </source>
</reference>
<keyword evidence="1" id="KW-0472">Membrane</keyword>
<comment type="caution">
    <text evidence="2">The sequence shown here is derived from an EMBL/GenBank/DDBJ whole genome shotgun (WGS) entry which is preliminary data.</text>
</comment>
<dbReference type="Proteomes" id="UP000297604">
    <property type="component" value="Unassembled WGS sequence"/>
</dbReference>
<evidence type="ECO:0000256" key="1">
    <source>
        <dbReference type="SAM" id="Phobius"/>
    </source>
</evidence>
<evidence type="ECO:0000313" key="3">
    <source>
        <dbReference type="Proteomes" id="UP000297604"/>
    </source>
</evidence>
<dbReference type="InterPro" id="IPR006311">
    <property type="entry name" value="TAT_signal"/>
</dbReference>